<organism evidence="7 8">
    <name type="scientific">Saccharomycopsis crataegensis</name>
    <dbReference type="NCBI Taxonomy" id="43959"/>
    <lineage>
        <taxon>Eukaryota</taxon>
        <taxon>Fungi</taxon>
        <taxon>Dikarya</taxon>
        <taxon>Ascomycota</taxon>
        <taxon>Saccharomycotina</taxon>
        <taxon>Saccharomycetes</taxon>
        <taxon>Saccharomycopsidaceae</taxon>
        <taxon>Saccharomycopsis</taxon>
    </lineage>
</organism>
<dbReference type="GO" id="GO:0005794">
    <property type="term" value="C:Golgi apparatus"/>
    <property type="evidence" value="ECO:0007669"/>
    <property type="project" value="TreeGrafter"/>
</dbReference>
<evidence type="ECO:0000256" key="6">
    <source>
        <dbReference type="PIRSR" id="PIRSR018153-1"/>
    </source>
</evidence>
<dbReference type="EMBL" id="BTFZ01000002">
    <property type="protein sequence ID" value="GMM33918.1"/>
    <property type="molecule type" value="Genomic_DNA"/>
</dbReference>
<dbReference type="PIRSF" id="PIRSF018153">
    <property type="entry name" value="Glyco_trans_15"/>
    <property type="match status" value="1"/>
</dbReference>
<feature type="active site" description="Nucleophile" evidence="6">
    <location>
        <position position="294"/>
    </location>
</feature>
<dbReference type="InterPro" id="IPR029044">
    <property type="entry name" value="Nucleotide-diphossugar_trans"/>
</dbReference>
<reference evidence="7 8" key="1">
    <citation type="journal article" date="2023" name="Elife">
        <title>Identification of key yeast species and microbe-microbe interactions impacting larval growth of Drosophila in the wild.</title>
        <authorList>
            <person name="Mure A."/>
            <person name="Sugiura Y."/>
            <person name="Maeda R."/>
            <person name="Honda K."/>
            <person name="Sakurai N."/>
            <person name="Takahashi Y."/>
            <person name="Watada M."/>
            <person name="Katoh T."/>
            <person name="Gotoh A."/>
            <person name="Gotoh Y."/>
            <person name="Taniguchi I."/>
            <person name="Nakamura K."/>
            <person name="Hayashi T."/>
            <person name="Katayama T."/>
            <person name="Uemura T."/>
            <person name="Hattori Y."/>
        </authorList>
    </citation>
    <scope>NUCLEOTIDE SEQUENCE [LARGE SCALE GENOMIC DNA]</scope>
    <source>
        <strain evidence="7 8">SC-9</strain>
    </source>
</reference>
<accession>A0AAV5QGE8</accession>
<dbReference type="GO" id="GO:0000032">
    <property type="term" value="P:cell wall mannoprotein biosynthetic process"/>
    <property type="evidence" value="ECO:0007669"/>
    <property type="project" value="TreeGrafter"/>
</dbReference>
<dbReference type="PANTHER" id="PTHR31121">
    <property type="entry name" value="ALPHA-1,2 MANNOSYLTRANSFERASE KTR1"/>
    <property type="match status" value="1"/>
</dbReference>
<dbReference type="RefSeq" id="XP_064850918.1">
    <property type="nucleotide sequence ID" value="XM_064994846.1"/>
</dbReference>
<protein>
    <submittedName>
        <fullName evidence="7">Alpha-1,2-mannosyltransferase</fullName>
    </submittedName>
</protein>
<dbReference type="GO" id="GO:0006487">
    <property type="term" value="P:protein N-linked glycosylation"/>
    <property type="evidence" value="ECO:0007669"/>
    <property type="project" value="TreeGrafter"/>
</dbReference>
<evidence type="ECO:0000313" key="8">
    <source>
        <dbReference type="Proteomes" id="UP001360560"/>
    </source>
</evidence>
<dbReference type="InterPro" id="IPR002685">
    <property type="entry name" value="Glyco_trans_15"/>
</dbReference>
<dbReference type="GO" id="GO:0006493">
    <property type="term" value="P:protein O-linked glycosylation"/>
    <property type="evidence" value="ECO:0007669"/>
    <property type="project" value="TreeGrafter"/>
</dbReference>
<dbReference type="GeneID" id="90071897"/>
<comment type="subcellular location">
    <subcellularLocation>
        <location evidence="1">Membrane</location>
        <topology evidence="1">Single-pass type II membrane protein</topology>
    </subcellularLocation>
</comment>
<dbReference type="GO" id="GO:0000026">
    <property type="term" value="F:alpha-1,2-mannosyltransferase activity"/>
    <property type="evidence" value="ECO:0007669"/>
    <property type="project" value="TreeGrafter"/>
</dbReference>
<dbReference type="Gene3D" id="3.90.550.10">
    <property type="entry name" value="Spore Coat Polysaccharide Biosynthesis Protein SpsA, Chain A"/>
    <property type="match status" value="1"/>
</dbReference>
<keyword evidence="8" id="KW-1185">Reference proteome</keyword>
<proteinExistence type="inferred from homology"/>
<comment type="similarity">
    <text evidence="2">Belongs to the glycosyltransferase 15 family.</text>
</comment>
<dbReference type="Pfam" id="PF01793">
    <property type="entry name" value="Glyco_transf_15"/>
    <property type="match status" value="1"/>
</dbReference>
<keyword evidence="5" id="KW-0735">Signal-anchor</keyword>
<keyword evidence="3" id="KW-0328">Glycosyltransferase</keyword>
<dbReference type="PANTHER" id="PTHR31121:SF6">
    <property type="entry name" value="ALPHA-1,2 MANNOSYLTRANSFERASE KTR1"/>
    <property type="match status" value="1"/>
</dbReference>
<gene>
    <name evidence="7" type="ORF">DASC09_012430</name>
</gene>
<comment type="caution">
    <text evidence="7">The sequence shown here is derived from an EMBL/GenBank/DDBJ whole genome shotgun (WGS) entry which is preliminary data.</text>
</comment>
<evidence type="ECO:0000256" key="2">
    <source>
        <dbReference type="ARBA" id="ARBA00007677"/>
    </source>
</evidence>
<evidence type="ECO:0000256" key="1">
    <source>
        <dbReference type="ARBA" id="ARBA00004606"/>
    </source>
</evidence>
<dbReference type="Proteomes" id="UP001360560">
    <property type="component" value="Unassembled WGS sequence"/>
</dbReference>
<dbReference type="AlphaFoldDB" id="A0AAV5QGE8"/>
<evidence type="ECO:0000256" key="3">
    <source>
        <dbReference type="ARBA" id="ARBA00022676"/>
    </source>
</evidence>
<keyword evidence="5" id="KW-0812">Transmembrane</keyword>
<dbReference type="SUPFAM" id="SSF53448">
    <property type="entry name" value="Nucleotide-diphospho-sugar transferases"/>
    <property type="match status" value="1"/>
</dbReference>
<dbReference type="GO" id="GO:0016020">
    <property type="term" value="C:membrane"/>
    <property type="evidence" value="ECO:0007669"/>
    <property type="project" value="UniProtKB-SubCell"/>
</dbReference>
<evidence type="ECO:0000256" key="4">
    <source>
        <dbReference type="ARBA" id="ARBA00022679"/>
    </source>
</evidence>
<name>A0AAV5QGE8_9ASCO</name>
<keyword evidence="4" id="KW-0808">Transferase</keyword>
<sequence>MSLVKAKYLQVSIVIFIALSIFFNIRSYTFSSESSQSSSSYSSSIDHFPSTITNQPHSSDNSLTQEEIINKYSSIQYQSLSTSKVNGCFVTLARNSDLWGLVDSIRSVQDRFNNKFNYDWIFFNDEEFTDEFKEVTSSLISGKTKYGKIPKEHWSFPENLDLNKAAKAREDLSNLGVIYAESVSYRHMCRFESGFFYKHPMLADYDWYWRVEPDIQFFCDINYDLFRYMADNNKVYGFAISIHEFEATISSLWGETKKFLSDNPQYIAKDNLLDFISDDGGATYNLCHFWSNFEIVNLSFFRSEAYEAYFQHLDATNNFFYERWGDAPIHSIAASLFLKKDEIHMFNDVGYSHSVYQNCPIDNDFRLSHSCACNPDNDFTFKGYSCSGKYFDVQGLKKPNNWEKYSD</sequence>
<evidence type="ECO:0000313" key="7">
    <source>
        <dbReference type="EMBL" id="GMM33918.1"/>
    </source>
</evidence>
<dbReference type="FunFam" id="3.90.550.10:FF:000051">
    <property type="entry name" value="Alpha-1,2-mannosyltransferase (Ktr4)"/>
    <property type="match status" value="1"/>
</dbReference>
<evidence type="ECO:0000256" key="5">
    <source>
        <dbReference type="ARBA" id="ARBA00022968"/>
    </source>
</evidence>